<accession>A0A538TY90</accession>
<gene>
    <name evidence="2" type="ORF">E6K78_00345</name>
</gene>
<comment type="caution">
    <text evidence="2">The sequence shown here is derived from an EMBL/GenBank/DDBJ whole genome shotgun (WGS) entry which is preliminary data.</text>
</comment>
<dbReference type="AlphaFoldDB" id="A0A538TY90"/>
<evidence type="ECO:0000313" key="3">
    <source>
        <dbReference type="Proteomes" id="UP000316609"/>
    </source>
</evidence>
<proteinExistence type="predicted"/>
<organism evidence="2 3">
    <name type="scientific">Eiseniibacteriota bacterium</name>
    <dbReference type="NCBI Taxonomy" id="2212470"/>
    <lineage>
        <taxon>Bacteria</taxon>
        <taxon>Candidatus Eiseniibacteriota</taxon>
    </lineage>
</organism>
<dbReference type="InterPro" id="IPR007172">
    <property type="entry name" value="DUF374"/>
</dbReference>
<evidence type="ECO:0000259" key="1">
    <source>
        <dbReference type="Pfam" id="PF04028"/>
    </source>
</evidence>
<name>A0A538TY90_UNCEI</name>
<dbReference type="Pfam" id="PF04028">
    <property type="entry name" value="DUF374"/>
    <property type="match status" value="1"/>
</dbReference>
<sequence>MGAGGVGSRTPWWLPLAAGAARLLILGLGRTWRIRRLGIEERARALERGERCIFALWHARMLPLVYAHRGQGVAVLISQHRDGELIARVVERLGFATARGSSTRGGEEGVREMIRWAEQGRRLAVTPDGPRGPAEEVKPGLVYLASRIGWAVIPVASSARRTWVLRSWDRFRIPWPFARVVVAYGDPIHVPPDLSERDALYARGQIEDALRGLTDEVAAEAGERR</sequence>
<protein>
    <submittedName>
        <fullName evidence="2">DUF374 domain-containing protein</fullName>
    </submittedName>
</protein>
<dbReference type="Proteomes" id="UP000316609">
    <property type="component" value="Unassembled WGS sequence"/>
</dbReference>
<dbReference type="EMBL" id="VBOY01000006">
    <property type="protein sequence ID" value="TMQ68610.1"/>
    <property type="molecule type" value="Genomic_DNA"/>
</dbReference>
<dbReference type="CDD" id="cd07983">
    <property type="entry name" value="LPLAT_DUF374-like"/>
    <property type="match status" value="1"/>
</dbReference>
<feature type="domain" description="DUF374" evidence="1">
    <location>
        <begin position="66"/>
        <end position="134"/>
    </location>
</feature>
<reference evidence="2 3" key="1">
    <citation type="journal article" date="2019" name="Nat. Microbiol.">
        <title>Mediterranean grassland soil C-N compound turnover is dependent on rainfall and depth, and is mediated by genomically divergent microorganisms.</title>
        <authorList>
            <person name="Diamond S."/>
            <person name="Andeer P.F."/>
            <person name="Li Z."/>
            <person name="Crits-Christoph A."/>
            <person name="Burstein D."/>
            <person name="Anantharaman K."/>
            <person name="Lane K.R."/>
            <person name="Thomas B.C."/>
            <person name="Pan C."/>
            <person name="Northen T.R."/>
            <person name="Banfield J.F."/>
        </authorList>
    </citation>
    <scope>NUCLEOTIDE SEQUENCE [LARGE SCALE GENOMIC DNA]</scope>
    <source>
        <strain evidence="2">WS_8</strain>
    </source>
</reference>
<dbReference type="SUPFAM" id="SSF69593">
    <property type="entry name" value="Glycerol-3-phosphate (1)-acyltransferase"/>
    <property type="match status" value="1"/>
</dbReference>
<evidence type="ECO:0000313" key="2">
    <source>
        <dbReference type="EMBL" id="TMQ68610.1"/>
    </source>
</evidence>